<keyword evidence="8" id="KW-1185">Reference proteome</keyword>
<keyword evidence="4 5" id="KW-0472">Membrane</keyword>
<dbReference type="InterPro" id="IPR050307">
    <property type="entry name" value="Sterol_Desaturase_Related"/>
</dbReference>
<dbReference type="PANTHER" id="PTHR11863">
    <property type="entry name" value="STEROL DESATURASE"/>
    <property type="match status" value="1"/>
</dbReference>
<dbReference type="GO" id="GO:0005506">
    <property type="term" value="F:iron ion binding"/>
    <property type="evidence" value="ECO:0007669"/>
    <property type="project" value="InterPro"/>
</dbReference>
<evidence type="ECO:0000256" key="5">
    <source>
        <dbReference type="SAM" id="Phobius"/>
    </source>
</evidence>
<dbReference type="InterPro" id="IPR006694">
    <property type="entry name" value="Fatty_acid_hydroxylase"/>
</dbReference>
<name>A0A6I6JSE0_9BACT</name>
<sequence>MPTPLQILLDPISLIIIGIYVALMIWEAVFPAVKLPEIKYWKLKGLTSFGVFFYLSSYLPLATDPFLEPFRLVDLTGFGTLGGALVGILLYEFGIFVWHWAMHKYDLLWRTFHQMHHSAERLDTYGAFFFSPMDMIGFTLLGSICFALLIGITPQAITVVLLVTNFFSIFQHANIKTPQWLGYIIQRPESHSIHHGKGIHKYNYSDLPVFDMIFGTFRNPKSYANETGFYSGASNKIWQMLTFKDIY</sequence>
<dbReference type="KEGG" id="mcos:GM418_05175"/>
<organism evidence="7 8">
    <name type="scientific">Maribellus comscasis</name>
    <dbReference type="NCBI Taxonomy" id="2681766"/>
    <lineage>
        <taxon>Bacteria</taxon>
        <taxon>Pseudomonadati</taxon>
        <taxon>Bacteroidota</taxon>
        <taxon>Bacteroidia</taxon>
        <taxon>Marinilabiliales</taxon>
        <taxon>Prolixibacteraceae</taxon>
        <taxon>Maribellus</taxon>
    </lineage>
</organism>
<feature type="domain" description="Fatty acid hydroxylase" evidence="6">
    <location>
        <begin position="85"/>
        <end position="216"/>
    </location>
</feature>
<protein>
    <submittedName>
        <fullName evidence="7">Fatty acid hydroxylase</fullName>
    </submittedName>
</protein>
<evidence type="ECO:0000256" key="2">
    <source>
        <dbReference type="ARBA" id="ARBA00022692"/>
    </source>
</evidence>
<gene>
    <name evidence="7" type="ORF">GM418_05175</name>
</gene>
<accession>A0A6I6JSE0</accession>
<comment type="subcellular location">
    <subcellularLocation>
        <location evidence="1">Membrane</location>
    </subcellularLocation>
</comment>
<feature type="transmembrane region" description="Helical" evidence="5">
    <location>
        <begin position="12"/>
        <end position="33"/>
    </location>
</feature>
<evidence type="ECO:0000256" key="1">
    <source>
        <dbReference type="ARBA" id="ARBA00004370"/>
    </source>
</evidence>
<evidence type="ECO:0000313" key="7">
    <source>
        <dbReference type="EMBL" id="QGY43072.1"/>
    </source>
</evidence>
<evidence type="ECO:0000313" key="8">
    <source>
        <dbReference type="Proteomes" id="UP000428260"/>
    </source>
</evidence>
<keyword evidence="3 5" id="KW-1133">Transmembrane helix</keyword>
<dbReference type="RefSeq" id="WP_158863838.1">
    <property type="nucleotide sequence ID" value="NZ_CP046401.1"/>
</dbReference>
<evidence type="ECO:0000256" key="3">
    <source>
        <dbReference type="ARBA" id="ARBA00022989"/>
    </source>
</evidence>
<dbReference type="GO" id="GO:0016020">
    <property type="term" value="C:membrane"/>
    <property type="evidence" value="ECO:0007669"/>
    <property type="project" value="UniProtKB-SubCell"/>
</dbReference>
<dbReference type="GO" id="GO:0008610">
    <property type="term" value="P:lipid biosynthetic process"/>
    <property type="evidence" value="ECO:0007669"/>
    <property type="project" value="InterPro"/>
</dbReference>
<dbReference type="AlphaFoldDB" id="A0A6I6JSE0"/>
<feature type="transmembrane region" description="Helical" evidence="5">
    <location>
        <begin position="45"/>
        <end position="61"/>
    </location>
</feature>
<feature type="transmembrane region" description="Helical" evidence="5">
    <location>
        <begin position="81"/>
        <end position="101"/>
    </location>
</feature>
<evidence type="ECO:0000256" key="4">
    <source>
        <dbReference type="ARBA" id="ARBA00023136"/>
    </source>
</evidence>
<dbReference type="Proteomes" id="UP000428260">
    <property type="component" value="Chromosome"/>
</dbReference>
<dbReference type="GO" id="GO:0016491">
    <property type="term" value="F:oxidoreductase activity"/>
    <property type="evidence" value="ECO:0007669"/>
    <property type="project" value="InterPro"/>
</dbReference>
<reference evidence="7 8" key="1">
    <citation type="submission" date="2019-11" db="EMBL/GenBank/DDBJ databases">
        <authorList>
            <person name="Zheng R.K."/>
            <person name="Sun C.M."/>
        </authorList>
    </citation>
    <scope>NUCLEOTIDE SEQUENCE [LARGE SCALE GENOMIC DNA]</scope>
    <source>
        <strain evidence="7 8">WC007</strain>
    </source>
</reference>
<proteinExistence type="predicted"/>
<dbReference type="Pfam" id="PF04116">
    <property type="entry name" value="FA_hydroxylase"/>
    <property type="match status" value="1"/>
</dbReference>
<dbReference type="EMBL" id="CP046401">
    <property type="protein sequence ID" value="QGY43072.1"/>
    <property type="molecule type" value="Genomic_DNA"/>
</dbReference>
<evidence type="ECO:0000259" key="6">
    <source>
        <dbReference type="Pfam" id="PF04116"/>
    </source>
</evidence>
<keyword evidence="2 5" id="KW-0812">Transmembrane</keyword>